<name>A0A8H3EE44_9LECA</name>
<dbReference type="Gene3D" id="3.40.50.720">
    <property type="entry name" value="NAD(P)-binding Rossmann-like Domain"/>
    <property type="match status" value="1"/>
</dbReference>
<sequence length="276" mass="29517">MVGILPPSDPSPPSPTIAFFGATGGCALAALVATLEAGHHARALARTPQKLLDLLQKRGLSPQRTDSNLVIVQGNAKDPEAVTKTLRSDSGTVVDKIIFGIGGTPKLLPNPLKPILDDPLVCQTSISTILTSLSSLFSQNPIPSNDEQPQPRPLLTAISTTGMSPKRDIPLAMIPLYHWALPIPHADKKIMEELIEKAKTEGVIRDFVIVKASFLTDGKRLGLGKVRVGWEGGEAEGCGPAVGYTIGREDVGGFIFEEVIERVKEVYLGKKVTVTY</sequence>
<keyword evidence="2" id="KW-0812">Transmembrane</keyword>
<dbReference type="AlphaFoldDB" id="A0A8H3EE44"/>
<keyword evidence="2" id="KW-1133">Transmembrane helix</keyword>
<comment type="similarity">
    <text evidence="1">Belongs to the avfA family.</text>
</comment>
<feature type="transmembrane region" description="Helical" evidence="2">
    <location>
        <begin position="16"/>
        <end position="35"/>
    </location>
</feature>
<protein>
    <recommendedName>
        <fullName evidence="5">NAD(P)-binding domain-containing protein</fullName>
    </recommendedName>
</protein>
<evidence type="ECO:0000313" key="3">
    <source>
        <dbReference type="EMBL" id="CAF9903960.1"/>
    </source>
</evidence>
<evidence type="ECO:0000256" key="2">
    <source>
        <dbReference type="SAM" id="Phobius"/>
    </source>
</evidence>
<dbReference type="PANTHER" id="PTHR43355">
    <property type="entry name" value="FLAVIN REDUCTASE (NADPH)"/>
    <property type="match status" value="1"/>
</dbReference>
<dbReference type="OrthoDB" id="63935at2759"/>
<dbReference type="EMBL" id="CAJPDS010000002">
    <property type="protein sequence ID" value="CAF9903960.1"/>
    <property type="molecule type" value="Genomic_DNA"/>
</dbReference>
<dbReference type="SUPFAM" id="SSF51735">
    <property type="entry name" value="NAD(P)-binding Rossmann-fold domains"/>
    <property type="match status" value="1"/>
</dbReference>
<dbReference type="Proteomes" id="UP000664521">
    <property type="component" value="Unassembled WGS sequence"/>
</dbReference>
<evidence type="ECO:0000256" key="1">
    <source>
        <dbReference type="ARBA" id="ARBA00038376"/>
    </source>
</evidence>
<reference evidence="3" key="1">
    <citation type="submission" date="2021-03" db="EMBL/GenBank/DDBJ databases">
        <authorList>
            <person name="Tagirdzhanova G."/>
        </authorList>
    </citation>
    <scope>NUCLEOTIDE SEQUENCE</scope>
</reference>
<dbReference type="InterPro" id="IPR051606">
    <property type="entry name" value="Polyketide_Oxido-like"/>
</dbReference>
<dbReference type="InterPro" id="IPR036291">
    <property type="entry name" value="NAD(P)-bd_dom_sf"/>
</dbReference>
<evidence type="ECO:0008006" key="5">
    <source>
        <dbReference type="Google" id="ProtNLM"/>
    </source>
</evidence>
<keyword evidence="4" id="KW-1185">Reference proteome</keyword>
<accession>A0A8H3EE44</accession>
<gene>
    <name evidence="3" type="ORF">HETSPECPRED_003267</name>
</gene>
<dbReference type="GO" id="GO:0042602">
    <property type="term" value="F:riboflavin reductase (NADPH) activity"/>
    <property type="evidence" value="ECO:0007669"/>
    <property type="project" value="TreeGrafter"/>
</dbReference>
<organism evidence="3 4">
    <name type="scientific">Heterodermia speciosa</name>
    <dbReference type="NCBI Taxonomy" id="116794"/>
    <lineage>
        <taxon>Eukaryota</taxon>
        <taxon>Fungi</taxon>
        <taxon>Dikarya</taxon>
        <taxon>Ascomycota</taxon>
        <taxon>Pezizomycotina</taxon>
        <taxon>Lecanoromycetes</taxon>
        <taxon>OSLEUM clade</taxon>
        <taxon>Lecanoromycetidae</taxon>
        <taxon>Caliciales</taxon>
        <taxon>Physciaceae</taxon>
        <taxon>Heterodermia</taxon>
    </lineage>
</organism>
<proteinExistence type="inferred from homology"/>
<dbReference type="PANTHER" id="PTHR43355:SF2">
    <property type="entry name" value="FLAVIN REDUCTASE (NADPH)"/>
    <property type="match status" value="1"/>
</dbReference>
<keyword evidence="2" id="KW-0472">Membrane</keyword>
<dbReference type="GO" id="GO:0004074">
    <property type="term" value="F:biliverdin reductase [NAD(P)H] activity"/>
    <property type="evidence" value="ECO:0007669"/>
    <property type="project" value="TreeGrafter"/>
</dbReference>
<comment type="caution">
    <text evidence="3">The sequence shown here is derived from an EMBL/GenBank/DDBJ whole genome shotgun (WGS) entry which is preliminary data.</text>
</comment>
<evidence type="ECO:0000313" key="4">
    <source>
        <dbReference type="Proteomes" id="UP000664521"/>
    </source>
</evidence>